<proteinExistence type="predicted"/>
<comment type="caution">
    <text evidence="1">The sequence shown here is derived from an EMBL/GenBank/DDBJ whole genome shotgun (WGS) entry which is preliminary data.</text>
</comment>
<evidence type="ECO:0000313" key="2">
    <source>
        <dbReference type="Proteomes" id="UP000306319"/>
    </source>
</evidence>
<organism evidence="1 2">
    <name type="scientific">Lepagella muris</name>
    <dbReference type="NCBI Taxonomy" id="3032870"/>
    <lineage>
        <taxon>Bacteria</taxon>
        <taxon>Pseudomonadati</taxon>
        <taxon>Bacteroidota</taxon>
        <taxon>Bacteroidia</taxon>
        <taxon>Bacteroidales</taxon>
        <taxon>Muribaculaceae</taxon>
        <taxon>Lepagella</taxon>
    </lineage>
</organism>
<accession>A0AC61RJ17</accession>
<protein>
    <submittedName>
        <fullName evidence="1">Methyltransferase domain-containing protein</fullName>
    </submittedName>
</protein>
<reference evidence="1" key="1">
    <citation type="submission" date="2019-04" db="EMBL/GenBank/DDBJ databases">
        <title>Microbes associate with the intestines of laboratory mice.</title>
        <authorList>
            <person name="Navarre W."/>
            <person name="Wong E."/>
            <person name="Huang K."/>
            <person name="Tropini C."/>
            <person name="Ng K."/>
            <person name="Yu B."/>
        </authorList>
    </citation>
    <scope>NUCLEOTIDE SEQUENCE</scope>
    <source>
        <strain evidence="1">NM04_E33</strain>
    </source>
</reference>
<keyword evidence="1" id="KW-0808">Transferase</keyword>
<name>A0AC61RJ17_9BACT</name>
<keyword evidence="1" id="KW-0489">Methyltransferase</keyword>
<sequence length="252" mass="27988">MINSDYLCIMKAGKFHFKQFSVGHGHGSMKVGVDGVMVGAWSSASGKRILDAGTGCGLIALMLAQRNHAAEILGIDIDSASVDEAQCNFKDSPWSDRLQVRQESYVDFSPEGYGFDLIVSNPPYFDSGVTDLTTTRIAARHQGEFSPYVLLERSPKLLADGGRVAMIVPSEFFDKLRDWGISLGLVLVRAMFVRNHPEASVKRVLMEFSKDVDEGCHVSVKREEVPMLTMFQDEGIPTDDYRNLCGDFYLKF</sequence>
<gene>
    <name evidence="1" type="ORF">E5331_05005</name>
</gene>
<evidence type="ECO:0000313" key="1">
    <source>
        <dbReference type="EMBL" id="TGY79737.1"/>
    </source>
</evidence>
<dbReference type="Proteomes" id="UP000306319">
    <property type="component" value="Unassembled WGS sequence"/>
</dbReference>
<keyword evidence="2" id="KW-1185">Reference proteome</keyword>
<dbReference type="EMBL" id="SRYB01000005">
    <property type="protein sequence ID" value="TGY79737.1"/>
    <property type="molecule type" value="Genomic_DNA"/>
</dbReference>